<keyword evidence="6" id="KW-1185">Reference proteome</keyword>
<evidence type="ECO:0000259" key="4">
    <source>
        <dbReference type="Pfam" id="PF13439"/>
    </source>
</evidence>
<keyword evidence="2 5" id="KW-0808">Transferase</keyword>
<dbReference type="Pfam" id="PF00534">
    <property type="entry name" value="Glycos_transf_1"/>
    <property type="match status" value="1"/>
</dbReference>
<dbReference type="RefSeq" id="WP_270044359.1">
    <property type="nucleotide sequence ID" value="NZ_JAPDOD010000042.1"/>
</dbReference>
<dbReference type="GO" id="GO:1901137">
    <property type="term" value="P:carbohydrate derivative biosynthetic process"/>
    <property type="evidence" value="ECO:0007669"/>
    <property type="project" value="UniProtKB-ARBA"/>
</dbReference>
<dbReference type="Proteomes" id="UP001149140">
    <property type="component" value="Unassembled WGS sequence"/>
</dbReference>
<dbReference type="PANTHER" id="PTHR45947">
    <property type="entry name" value="SULFOQUINOVOSYL TRANSFERASE SQD2"/>
    <property type="match status" value="1"/>
</dbReference>
<evidence type="ECO:0000313" key="6">
    <source>
        <dbReference type="Proteomes" id="UP001149140"/>
    </source>
</evidence>
<reference evidence="5" key="1">
    <citation type="submission" date="2022-10" db="EMBL/GenBank/DDBJ databases">
        <title>The WGS of Solirubrobacter ginsenosidimutans DSM 21036.</title>
        <authorList>
            <person name="Jiang Z."/>
        </authorList>
    </citation>
    <scope>NUCLEOTIDE SEQUENCE</scope>
    <source>
        <strain evidence="5">DSM 21036</strain>
    </source>
</reference>
<dbReference type="InterPro" id="IPR028098">
    <property type="entry name" value="Glyco_trans_4-like_N"/>
</dbReference>
<feature type="domain" description="Glycosyltransferase subfamily 4-like N-terminal" evidence="4">
    <location>
        <begin position="30"/>
        <end position="161"/>
    </location>
</feature>
<organism evidence="5 6">
    <name type="scientific">Solirubrobacter ginsenosidimutans</name>
    <dbReference type="NCBI Taxonomy" id="490573"/>
    <lineage>
        <taxon>Bacteria</taxon>
        <taxon>Bacillati</taxon>
        <taxon>Actinomycetota</taxon>
        <taxon>Thermoleophilia</taxon>
        <taxon>Solirubrobacterales</taxon>
        <taxon>Solirubrobacteraceae</taxon>
        <taxon>Solirubrobacter</taxon>
    </lineage>
</organism>
<dbReference type="SUPFAM" id="SSF53756">
    <property type="entry name" value="UDP-Glycosyltransferase/glycogen phosphorylase"/>
    <property type="match status" value="1"/>
</dbReference>
<dbReference type="PANTHER" id="PTHR45947:SF13">
    <property type="entry name" value="TRANSFERASE"/>
    <property type="match status" value="1"/>
</dbReference>
<evidence type="ECO:0000256" key="2">
    <source>
        <dbReference type="ARBA" id="ARBA00022679"/>
    </source>
</evidence>
<evidence type="ECO:0000256" key="1">
    <source>
        <dbReference type="ARBA" id="ARBA00022676"/>
    </source>
</evidence>
<name>A0A9X3S9K3_9ACTN</name>
<proteinExistence type="predicted"/>
<dbReference type="EMBL" id="JAPDOD010000042">
    <property type="protein sequence ID" value="MDA0165103.1"/>
    <property type="molecule type" value="Genomic_DNA"/>
</dbReference>
<sequence>MVSKRPALRLVTARPLRVVDVAMWYGERSGGIRTYLDAKSAFARRTGAFEHRLVVPGAARDVTGQTCSLPAIRVAHSNGYRWPIGTRPLVDLLRELEPDVVLLHDPFWAPRAVQSIDVPVVMVHHGSLDLDANALPGPTRLYRAGLGGWLRRAYARADGVMSACDPRGDTGRAATLPLRFGLDSAFYPEGDERRGDHVLYAGRIGREKGVLELLEAAARSADPWPLWLMGSGSAEGAVDTRIRKLGLTDRVRLVPHERDRDALASAYRSARCVVMPGELETFGLVAFEAAASGASTVACTTAPSAQLLGELVNTFPPGDPRALLDAIERARAATPDRLAAARFAAANRWERAFAAELADLEHLVAQRRAV</sequence>
<dbReference type="Pfam" id="PF13439">
    <property type="entry name" value="Glyco_transf_4"/>
    <property type="match status" value="1"/>
</dbReference>
<dbReference type="AlphaFoldDB" id="A0A9X3S9K3"/>
<comment type="caution">
    <text evidence="5">The sequence shown here is derived from an EMBL/GenBank/DDBJ whole genome shotgun (WGS) entry which is preliminary data.</text>
</comment>
<gene>
    <name evidence="5" type="ORF">OM076_32840</name>
</gene>
<dbReference type="Gene3D" id="3.40.50.2000">
    <property type="entry name" value="Glycogen Phosphorylase B"/>
    <property type="match status" value="2"/>
</dbReference>
<protein>
    <submittedName>
        <fullName evidence="5">Glycosyltransferase</fullName>
        <ecNumber evidence="5">2.4.-.-</ecNumber>
    </submittedName>
</protein>
<dbReference type="EC" id="2.4.-.-" evidence="5"/>
<dbReference type="InterPro" id="IPR001296">
    <property type="entry name" value="Glyco_trans_1"/>
</dbReference>
<feature type="domain" description="Glycosyl transferase family 1" evidence="3">
    <location>
        <begin position="198"/>
        <end position="330"/>
    </location>
</feature>
<dbReference type="GO" id="GO:0016757">
    <property type="term" value="F:glycosyltransferase activity"/>
    <property type="evidence" value="ECO:0007669"/>
    <property type="project" value="UniProtKB-KW"/>
</dbReference>
<evidence type="ECO:0000313" key="5">
    <source>
        <dbReference type="EMBL" id="MDA0165103.1"/>
    </source>
</evidence>
<keyword evidence="1 5" id="KW-0328">Glycosyltransferase</keyword>
<dbReference type="InterPro" id="IPR050194">
    <property type="entry name" value="Glycosyltransferase_grp1"/>
</dbReference>
<accession>A0A9X3S9K3</accession>
<evidence type="ECO:0000259" key="3">
    <source>
        <dbReference type="Pfam" id="PF00534"/>
    </source>
</evidence>